<keyword evidence="9" id="KW-1185">Reference proteome</keyword>
<feature type="region of interest" description="Disordered" evidence="6">
    <location>
        <begin position="139"/>
        <end position="192"/>
    </location>
</feature>
<feature type="compositionally biased region" description="Low complexity" evidence="6">
    <location>
        <begin position="485"/>
        <end position="494"/>
    </location>
</feature>
<keyword evidence="4 5" id="KW-0539">Nucleus</keyword>
<dbReference type="GO" id="GO:0000978">
    <property type="term" value="F:RNA polymerase II cis-regulatory region sequence-specific DNA binding"/>
    <property type="evidence" value="ECO:0007669"/>
    <property type="project" value="TreeGrafter"/>
</dbReference>
<dbReference type="PANTHER" id="PTHR46078">
    <property type="entry name" value="FORKHEAD BOX PROTEIN J2 FAMILY MEMBER"/>
    <property type="match status" value="1"/>
</dbReference>
<feature type="compositionally biased region" description="Pro residues" evidence="6">
    <location>
        <begin position="415"/>
        <end position="425"/>
    </location>
</feature>
<dbReference type="Proteomes" id="UP000256964">
    <property type="component" value="Unassembled WGS sequence"/>
</dbReference>
<dbReference type="OrthoDB" id="5954824at2759"/>
<dbReference type="PROSITE" id="PS50039">
    <property type="entry name" value="FORK_HEAD_3"/>
    <property type="match status" value="1"/>
</dbReference>
<feature type="compositionally biased region" description="Pro residues" evidence="6">
    <location>
        <begin position="262"/>
        <end position="272"/>
    </location>
</feature>
<evidence type="ECO:0000256" key="6">
    <source>
        <dbReference type="SAM" id="MobiDB-lite"/>
    </source>
</evidence>
<evidence type="ECO:0000256" key="1">
    <source>
        <dbReference type="ARBA" id="ARBA00023015"/>
    </source>
</evidence>
<feature type="region of interest" description="Disordered" evidence="6">
    <location>
        <begin position="209"/>
        <end position="595"/>
    </location>
</feature>
<evidence type="ECO:0000256" key="4">
    <source>
        <dbReference type="ARBA" id="ARBA00023242"/>
    </source>
</evidence>
<dbReference type="GO" id="GO:0005634">
    <property type="term" value="C:nucleus"/>
    <property type="evidence" value="ECO:0007669"/>
    <property type="project" value="UniProtKB-SubCell"/>
</dbReference>
<dbReference type="CDD" id="cd00059">
    <property type="entry name" value="FH_FOX"/>
    <property type="match status" value="1"/>
</dbReference>
<dbReference type="Gene3D" id="1.10.10.10">
    <property type="entry name" value="Winged helix-like DNA-binding domain superfamily/Winged helix DNA-binding domain"/>
    <property type="match status" value="1"/>
</dbReference>
<feature type="compositionally biased region" description="Low complexity" evidence="6">
    <location>
        <begin position="226"/>
        <end position="238"/>
    </location>
</feature>
<dbReference type="EMBL" id="KZ857392">
    <property type="protein sequence ID" value="RDX51910.1"/>
    <property type="molecule type" value="Genomic_DNA"/>
</dbReference>
<feature type="compositionally biased region" description="Low complexity" evidence="6">
    <location>
        <begin position="273"/>
        <end position="293"/>
    </location>
</feature>
<keyword evidence="2 5" id="KW-0238">DNA-binding</keyword>
<feature type="region of interest" description="Disordered" evidence="6">
    <location>
        <begin position="1"/>
        <end position="50"/>
    </location>
</feature>
<accession>A0A371DHA7</accession>
<dbReference type="PANTHER" id="PTHR46078:SF2">
    <property type="entry name" value="FORK-HEAD DOMAIN-CONTAINING PROTEIN"/>
    <property type="match status" value="1"/>
</dbReference>
<feature type="compositionally biased region" description="Basic residues" evidence="6">
    <location>
        <begin position="472"/>
        <end position="484"/>
    </location>
</feature>
<gene>
    <name evidence="8" type="ORF">OH76DRAFT_1400811</name>
</gene>
<dbReference type="InterPro" id="IPR001766">
    <property type="entry name" value="Fork_head_dom"/>
</dbReference>
<reference evidence="8 9" key="1">
    <citation type="journal article" date="2018" name="Biotechnol. Biofuels">
        <title>Integrative visual omics of the white-rot fungus Polyporus brumalis exposes the biotechnological potential of its oxidative enzymes for delignifying raw plant biomass.</title>
        <authorList>
            <person name="Miyauchi S."/>
            <person name="Rancon A."/>
            <person name="Drula E."/>
            <person name="Hage H."/>
            <person name="Chaduli D."/>
            <person name="Favel A."/>
            <person name="Grisel S."/>
            <person name="Henrissat B."/>
            <person name="Herpoel-Gimbert I."/>
            <person name="Ruiz-Duenas F.J."/>
            <person name="Chevret D."/>
            <person name="Hainaut M."/>
            <person name="Lin J."/>
            <person name="Wang M."/>
            <person name="Pangilinan J."/>
            <person name="Lipzen A."/>
            <person name="Lesage-Meessen L."/>
            <person name="Navarro D."/>
            <person name="Riley R."/>
            <person name="Grigoriev I.V."/>
            <person name="Zhou S."/>
            <person name="Raouche S."/>
            <person name="Rosso M.N."/>
        </authorList>
    </citation>
    <scope>NUCLEOTIDE SEQUENCE [LARGE SCALE GENOMIC DNA]</scope>
    <source>
        <strain evidence="8 9">BRFM 1820</strain>
    </source>
</reference>
<comment type="subcellular location">
    <subcellularLocation>
        <location evidence="5">Nucleus</location>
    </subcellularLocation>
</comment>
<proteinExistence type="predicted"/>
<feature type="compositionally biased region" description="Pro residues" evidence="6">
    <location>
        <begin position="294"/>
        <end position="316"/>
    </location>
</feature>
<keyword evidence="1" id="KW-0805">Transcription regulation</keyword>
<evidence type="ECO:0000256" key="5">
    <source>
        <dbReference type="PROSITE-ProRule" id="PRU00089"/>
    </source>
</evidence>
<feature type="compositionally biased region" description="Polar residues" evidence="6">
    <location>
        <begin position="1"/>
        <end position="15"/>
    </location>
</feature>
<name>A0A371DHA7_9APHY</name>
<dbReference type="SMART" id="SM00339">
    <property type="entry name" value="FH"/>
    <property type="match status" value="1"/>
</dbReference>
<evidence type="ECO:0000313" key="9">
    <source>
        <dbReference type="Proteomes" id="UP000256964"/>
    </source>
</evidence>
<feature type="region of interest" description="Disordered" evidence="6">
    <location>
        <begin position="660"/>
        <end position="696"/>
    </location>
</feature>
<evidence type="ECO:0000313" key="8">
    <source>
        <dbReference type="EMBL" id="RDX51910.1"/>
    </source>
</evidence>
<dbReference type="STRING" id="139420.A0A371DHA7"/>
<feature type="DNA-binding region" description="Fork-head" evidence="5">
    <location>
        <begin position="80"/>
        <end position="170"/>
    </location>
</feature>
<evidence type="ECO:0000256" key="3">
    <source>
        <dbReference type="ARBA" id="ARBA00023163"/>
    </source>
</evidence>
<feature type="compositionally biased region" description="Basic residues" evidence="6">
    <location>
        <begin position="328"/>
        <end position="349"/>
    </location>
</feature>
<dbReference type="AlphaFoldDB" id="A0A371DHA7"/>
<feature type="compositionally biased region" description="Low complexity" evidence="6">
    <location>
        <begin position="389"/>
        <end position="407"/>
    </location>
</feature>
<dbReference type="GO" id="GO:0000981">
    <property type="term" value="F:DNA-binding transcription factor activity, RNA polymerase II-specific"/>
    <property type="evidence" value="ECO:0007669"/>
    <property type="project" value="TreeGrafter"/>
</dbReference>
<dbReference type="InterPro" id="IPR036388">
    <property type="entry name" value="WH-like_DNA-bd_sf"/>
</dbReference>
<dbReference type="SUPFAM" id="SSF46785">
    <property type="entry name" value="Winged helix' DNA-binding domain"/>
    <property type="match status" value="1"/>
</dbReference>
<dbReference type="Pfam" id="PF00250">
    <property type="entry name" value="Forkhead"/>
    <property type="match status" value="1"/>
</dbReference>
<keyword evidence="3" id="KW-0804">Transcription</keyword>
<feature type="compositionally biased region" description="Pro residues" evidence="6">
    <location>
        <begin position="209"/>
        <end position="219"/>
    </location>
</feature>
<feature type="compositionally biased region" description="Low complexity" evidence="6">
    <location>
        <begin position="567"/>
        <end position="585"/>
    </location>
</feature>
<feature type="compositionally biased region" description="Low complexity" evidence="6">
    <location>
        <begin position="446"/>
        <end position="471"/>
    </location>
</feature>
<feature type="compositionally biased region" description="Pro residues" evidence="6">
    <location>
        <begin position="376"/>
        <end position="388"/>
    </location>
</feature>
<feature type="compositionally biased region" description="Basic and acidic residues" evidence="6">
    <location>
        <begin position="660"/>
        <end position="682"/>
    </location>
</feature>
<feature type="compositionally biased region" description="Acidic residues" evidence="6">
    <location>
        <begin position="523"/>
        <end position="537"/>
    </location>
</feature>
<dbReference type="InterPro" id="IPR045912">
    <property type="entry name" value="FOXJ2/3-like"/>
</dbReference>
<feature type="domain" description="Fork-head" evidence="7">
    <location>
        <begin position="80"/>
        <end position="170"/>
    </location>
</feature>
<feature type="compositionally biased region" description="Low complexity" evidence="6">
    <location>
        <begin position="353"/>
        <end position="363"/>
    </location>
</feature>
<evidence type="ECO:0000259" key="7">
    <source>
        <dbReference type="PROSITE" id="PS50039"/>
    </source>
</evidence>
<feature type="compositionally biased region" description="Polar residues" evidence="6">
    <location>
        <begin position="509"/>
        <end position="518"/>
    </location>
</feature>
<evidence type="ECO:0000256" key="2">
    <source>
        <dbReference type="ARBA" id="ARBA00023125"/>
    </source>
</evidence>
<dbReference type="PRINTS" id="PR01217">
    <property type="entry name" value="PRICHEXTENSN"/>
</dbReference>
<sequence length="696" mass="77229">MASLNSLLNPESSYDPSARLQVAAPSPSSSTTSPTEKTSEGSNTAVELRAPPRAEVVIRAHEPHPDCPDTLACLPDTDGRPQHTLPVILRCTILGSPRKRLTIREIYAAMERKYPYYKTAGPAWKQSVRHHLSLNRLFERQPRPPSDPGFGSYWTVNLDAPPGTKRPRKRGGRSKNDGSELGTIHGLGPLHLHPGTIVPMHISMQPPPYTVMTVQPPPSATSTIMTTSPNTASSSSGPPSAPVQQPHMHRHSEDSLQYYEDPLPPGPQPAPTRPYYRSYSPPPTQQQHDQSPHPQQPPPLPPHAQPPPHHAQPPPPHHTHSQPPSHSHSQHSPHMHSQHSHQPHPHPHPHSVPPSHAHTLPSPSHQPPHHHQPQRQHPPPPPPPPYAHAPPQSQPNHHSHPPQSNSHPHLHPHSHQPPPPPPPLPHSRSQQLQPPPPPPPQRSHSHSQPSPHSQPRSHQSNQHPQQQSPRHSQPHSHPPPHPHQHSPANSNSHPQPVSTIAKLRPVDSRSFSAPNTRNHGLYDDDDDDEMDWDEDGDGTYHSDDDYSSSDDMPYRYDPRAPKRGPNSYSGSSHRSYSGSQGQSGRPALHGAFSSYAAGDHADSTIERLKKEMAGLRRQSQDAVTASLRLSDQLTAAEEEATRAKAALKVAESMLEDEARRRLQAEKTAEEEVRRRRAAEDALRQYQAREQQRKYSR</sequence>
<dbReference type="PRINTS" id="PR00053">
    <property type="entry name" value="FORKHEAD"/>
</dbReference>
<protein>
    <recommendedName>
        <fullName evidence="7">Fork-head domain-containing protein</fullName>
    </recommendedName>
</protein>
<dbReference type="InterPro" id="IPR036390">
    <property type="entry name" value="WH_DNA-bd_sf"/>
</dbReference>
<organism evidence="8 9">
    <name type="scientific">Lentinus brumalis</name>
    <dbReference type="NCBI Taxonomy" id="2498619"/>
    <lineage>
        <taxon>Eukaryota</taxon>
        <taxon>Fungi</taxon>
        <taxon>Dikarya</taxon>
        <taxon>Basidiomycota</taxon>
        <taxon>Agaricomycotina</taxon>
        <taxon>Agaricomycetes</taxon>
        <taxon>Polyporales</taxon>
        <taxon>Polyporaceae</taxon>
        <taxon>Lentinus</taxon>
    </lineage>
</organism>
<feature type="compositionally biased region" description="Low complexity" evidence="6">
    <location>
        <begin position="25"/>
        <end position="35"/>
    </location>
</feature>